<proteinExistence type="predicted"/>
<accession>A0A2U3LRC4</accession>
<protein>
    <submittedName>
        <fullName evidence="1">Uncharacterized protein</fullName>
    </submittedName>
</protein>
<name>A0A2U3LRC4_9FIRM</name>
<dbReference type="Proteomes" id="UP000238916">
    <property type="component" value="Unassembled WGS sequence"/>
</dbReference>
<reference evidence="2" key="1">
    <citation type="submission" date="2018-02" db="EMBL/GenBank/DDBJ databases">
        <authorList>
            <person name="Hausmann B."/>
        </authorList>
    </citation>
    <scope>NUCLEOTIDE SEQUENCE [LARGE SCALE GENOMIC DNA]</scope>
    <source>
        <strain evidence="2">Peat soil MAG SbF1</strain>
    </source>
</reference>
<dbReference type="EMBL" id="OMOF01000723">
    <property type="protein sequence ID" value="SPF54374.1"/>
    <property type="molecule type" value="Genomic_DNA"/>
</dbReference>
<dbReference type="AlphaFoldDB" id="A0A2U3LRC4"/>
<organism evidence="1 2">
    <name type="scientific">Candidatus Desulfosporosinus infrequens</name>
    <dbReference type="NCBI Taxonomy" id="2043169"/>
    <lineage>
        <taxon>Bacteria</taxon>
        <taxon>Bacillati</taxon>
        <taxon>Bacillota</taxon>
        <taxon>Clostridia</taxon>
        <taxon>Eubacteriales</taxon>
        <taxon>Desulfitobacteriaceae</taxon>
        <taxon>Desulfosporosinus</taxon>
    </lineage>
</organism>
<evidence type="ECO:0000313" key="1">
    <source>
        <dbReference type="EMBL" id="SPF54374.1"/>
    </source>
</evidence>
<sequence length="61" mass="7255">MSSVRISFTQKEIDCMLDILNHVKDHNQWMVETFDNGEKIYNVCDKFNKAYNKPEPEKTKC</sequence>
<gene>
    <name evidence="1" type="ORF">SBF1_750015</name>
</gene>
<evidence type="ECO:0000313" key="2">
    <source>
        <dbReference type="Proteomes" id="UP000238916"/>
    </source>
</evidence>